<dbReference type="OrthoDB" id="185373at2759"/>
<dbReference type="EMBL" id="CAJVPV010027088">
    <property type="protein sequence ID" value="CAG8733257.1"/>
    <property type="molecule type" value="Genomic_DNA"/>
</dbReference>
<dbReference type="Proteomes" id="UP000789342">
    <property type="component" value="Unassembled WGS sequence"/>
</dbReference>
<name>A0A9N9NHR6_9GLOM</name>
<dbReference type="Gene3D" id="1.25.40.10">
    <property type="entry name" value="Tetratricopeptide repeat domain"/>
    <property type="match status" value="1"/>
</dbReference>
<evidence type="ECO:0000313" key="2">
    <source>
        <dbReference type="EMBL" id="CAG8733257.1"/>
    </source>
</evidence>
<reference evidence="2" key="1">
    <citation type="submission" date="2021-06" db="EMBL/GenBank/DDBJ databases">
        <authorList>
            <person name="Kallberg Y."/>
            <person name="Tangrot J."/>
            <person name="Rosling A."/>
        </authorList>
    </citation>
    <scope>NUCLEOTIDE SEQUENCE</scope>
    <source>
        <strain evidence="2">CL551</strain>
    </source>
</reference>
<dbReference type="InterPro" id="IPR002885">
    <property type="entry name" value="PPR_rpt"/>
</dbReference>
<evidence type="ECO:0000313" key="3">
    <source>
        <dbReference type="Proteomes" id="UP000789342"/>
    </source>
</evidence>
<proteinExistence type="predicted"/>
<dbReference type="AlphaFoldDB" id="A0A9N9NHR6"/>
<feature type="repeat" description="PPR" evidence="1">
    <location>
        <begin position="46"/>
        <end position="81"/>
    </location>
</feature>
<dbReference type="InterPro" id="IPR011990">
    <property type="entry name" value="TPR-like_helical_dom_sf"/>
</dbReference>
<protein>
    <submittedName>
        <fullName evidence="2">4745_t:CDS:1</fullName>
    </submittedName>
</protein>
<evidence type="ECO:0000256" key="1">
    <source>
        <dbReference type="PROSITE-ProRule" id="PRU00708"/>
    </source>
</evidence>
<gene>
    <name evidence="2" type="ORF">AMORRO_LOCUS14184</name>
</gene>
<comment type="caution">
    <text evidence="2">The sequence shown here is derived from an EMBL/GenBank/DDBJ whole genome shotgun (WGS) entry which is preliminary data.</text>
</comment>
<organism evidence="2 3">
    <name type="scientific">Acaulospora morrowiae</name>
    <dbReference type="NCBI Taxonomy" id="94023"/>
    <lineage>
        <taxon>Eukaryota</taxon>
        <taxon>Fungi</taxon>
        <taxon>Fungi incertae sedis</taxon>
        <taxon>Mucoromycota</taxon>
        <taxon>Glomeromycotina</taxon>
        <taxon>Glomeromycetes</taxon>
        <taxon>Diversisporales</taxon>
        <taxon>Acaulosporaceae</taxon>
        <taxon>Acaulospora</taxon>
    </lineage>
</organism>
<accession>A0A9N9NHR6</accession>
<keyword evidence="3" id="KW-1185">Reference proteome</keyword>
<dbReference type="PROSITE" id="PS51375">
    <property type="entry name" value="PPR"/>
    <property type="match status" value="1"/>
</dbReference>
<sequence>MQRVYPMEELSPTISLVIDHYGYSEDFFKLRSLWKTLSSDPRIKLNLNHHNSYIEALCRCKAFNQAVSVFLDDFLRKKIKPSLRTLLSIITPLRAANKKLLETNLLEFVEKTWPDVHNEFYKHDFAENKPKK</sequence>